<evidence type="ECO:0000313" key="1">
    <source>
        <dbReference type="EMBL" id="MFC6670548.1"/>
    </source>
</evidence>
<evidence type="ECO:0000313" key="2">
    <source>
        <dbReference type="Proteomes" id="UP001596422"/>
    </source>
</evidence>
<gene>
    <name evidence="1" type="ORF">ACFQDL_10950</name>
</gene>
<comment type="caution">
    <text evidence="1">The sequence shown here is derived from an EMBL/GenBank/DDBJ whole genome shotgun (WGS) entry which is preliminary data.</text>
</comment>
<dbReference type="EMBL" id="JBHSWE010000001">
    <property type="protein sequence ID" value="MFC6670548.1"/>
    <property type="molecule type" value="Genomic_DNA"/>
</dbReference>
<reference evidence="2" key="1">
    <citation type="journal article" date="2019" name="Int. J. Syst. Evol. Microbiol.">
        <title>The Global Catalogue of Microorganisms (GCM) 10K type strain sequencing project: providing services to taxonomists for standard genome sequencing and annotation.</title>
        <authorList>
            <consortium name="The Broad Institute Genomics Platform"/>
            <consortium name="The Broad Institute Genome Sequencing Center for Infectious Disease"/>
            <person name="Wu L."/>
            <person name="Ma J."/>
        </authorList>
    </citation>
    <scope>NUCLEOTIDE SEQUENCE [LARGE SCALE GENOMIC DNA]</scope>
    <source>
        <strain evidence="2">NBRC 111756</strain>
    </source>
</reference>
<organism evidence="1 2">
    <name type="scientific">Marinobacterium aestuariivivens</name>
    <dbReference type="NCBI Taxonomy" id="1698799"/>
    <lineage>
        <taxon>Bacteria</taxon>
        <taxon>Pseudomonadati</taxon>
        <taxon>Pseudomonadota</taxon>
        <taxon>Gammaproteobacteria</taxon>
        <taxon>Oceanospirillales</taxon>
        <taxon>Oceanospirillaceae</taxon>
        <taxon>Marinobacterium</taxon>
    </lineage>
</organism>
<dbReference type="Proteomes" id="UP001596422">
    <property type="component" value="Unassembled WGS sequence"/>
</dbReference>
<sequence length="48" mass="5015">MQTLIPVATLSLIDRGNQGVDSNGATRIRDGIVTGSRARIAAANPPLR</sequence>
<accession>A0ABW1ZZA8</accession>
<name>A0ABW1ZZA8_9GAMM</name>
<protein>
    <submittedName>
        <fullName evidence="1">Uncharacterized protein</fullName>
    </submittedName>
</protein>
<proteinExistence type="predicted"/>
<keyword evidence="2" id="KW-1185">Reference proteome</keyword>
<dbReference type="RefSeq" id="WP_379909054.1">
    <property type="nucleotide sequence ID" value="NZ_JBHSWE010000001.1"/>
</dbReference>